<reference evidence="5 6" key="1">
    <citation type="submission" date="2018-05" db="EMBL/GenBank/DDBJ databases">
        <title>Genomic Encyclopedia of Type Strains, Phase IV (KMG-V): Genome sequencing to study the core and pangenomes of soil and plant-associated prokaryotes.</title>
        <authorList>
            <person name="Whitman W."/>
        </authorList>
    </citation>
    <scope>NUCLEOTIDE SEQUENCE [LARGE SCALE GENOMIC DNA]</scope>
    <source>
        <strain evidence="5 6">PNA 200-10</strain>
    </source>
</reference>
<keyword evidence="3" id="KW-0067">ATP-binding</keyword>
<sequence>MITLSEKTHSLLPLEKPLNGRNVSPKIRENIRFIRDNQNEDLSLYVLTELDQDTEFLDLRQYLREQKLQVGVRFCDREQLSKISEQFSATSDSLTSASDYQNENLSLIEEATKRRGSDIHIRIESTFTRVLYRIDGNLRRVRTESVEWGERVCNTLFNSMSEEHSQPVLSYTEPCVARVREEFVNAYGLSTVRFASRPGGQGKLAVALRLVSRRKQTLKFDQLGLTPAEEITLRRLLTSSGGTLFSGPTGHGKSTICQCSAEFLAAEDEGENILSVESPVESPIQGVFQTPKGKQSMAEAIANLLQMDPDRLYIGEILNAGAAQGFVEAIHTGTPALTTIHTHSPADIPQRLKRFGIDEDLLFDPTIICGLVGQRLVPLLCPECKIPWEEGKESIRPEMRSLVETFTVTANVFLRRPGGCECCGKTGVDGRIGVFEVIETDNEFMRRYAEEGKMAAYLGWIAKGGVTLCQNLTRLINEGRADPVWGHRRICNLNRDARIKAGEEM</sequence>
<keyword evidence="2" id="KW-0547">Nucleotide-binding</keyword>
<evidence type="ECO:0000259" key="4">
    <source>
        <dbReference type="Pfam" id="PF00437"/>
    </source>
</evidence>
<dbReference type="PANTHER" id="PTHR30258:SF3">
    <property type="entry name" value="SLL1921 PROTEIN"/>
    <property type="match status" value="1"/>
</dbReference>
<dbReference type="Gene3D" id="3.40.50.300">
    <property type="entry name" value="P-loop containing nucleotide triphosphate hydrolases"/>
    <property type="match status" value="1"/>
</dbReference>
<feature type="domain" description="Bacterial type II secretion system protein E" evidence="4">
    <location>
        <begin position="107"/>
        <end position="479"/>
    </location>
</feature>
<dbReference type="PANTHER" id="PTHR30258">
    <property type="entry name" value="TYPE II SECRETION SYSTEM PROTEIN GSPE-RELATED"/>
    <property type="match status" value="1"/>
</dbReference>
<organism evidence="5 6">
    <name type="scientific">Pantoea allii</name>
    <dbReference type="NCBI Taxonomy" id="574096"/>
    <lineage>
        <taxon>Bacteria</taxon>
        <taxon>Pseudomonadati</taxon>
        <taxon>Pseudomonadota</taxon>
        <taxon>Gammaproteobacteria</taxon>
        <taxon>Enterobacterales</taxon>
        <taxon>Erwiniaceae</taxon>
        <taxon>Pantoea</taxon>
    </lineage>
</organism>
<dbReference type="OrthoDB" id="5790493at2"/>
<dbReference type="Gene3D" id="3.30.450.90">
    <property type="match status" value="1"/>
</dbReference>
<gene>
    <name evidence="5" type="ORF">C7431_11031</name>
</gene>
<dbReference type="GO" id="GO:0005524">
    <property type="term" value="F:ATP binding"/>
    <property type="evidence" value="ECO:0007669"/>
    <property type="project" value="UniProtKB-KW"/>
</dbReference>
<dbReference type="AlphaFoldDB" id="A0A2V2BCF0"/>
<evidence type="ECO:0000256" key="1">
    <source>
        <dbReference type="ARBA" id="ARBA00006611"/>
    </source>
</evidence>
<dbReference type="RefSeq" id="WP_088900953.1">
    <property type="nucleotide sequence ID" value="NZ_QGHF01000010.1"/>
</dbReference>
<proteinExistence type="inferred from homology"/>
<dbReference type="Pfam" id="PF00437">
    <property type="entry name" value="T2SSE"/>
    <property type="match status" value="1"/>
</dbReference>
<dbReference type="EMBL" id="QGHF01000010">
    <property type="protein sequence ID" value="PWK94537.1"/>
    <property type="molecule type" value="Genomic_DNA"/>
</dbReference>
<dbReference type="SUPFAM" id="SSF52540">
    <property type="entry name" value="P-loop containing nucleoside triphosphate hydrolases"/>
    <property type="match status" value="1"/>
</dbReference>
<evidence type="ECO:0000256" key="2">
    <source>
        <dbReference type="ARBA" id="ARBA00022741"/>
    </source>
</evidence>
<comment type="similarity">
    <text evidence="1">Belongs to the GSP E family.</text>
</comment>
<protein>
    <submittedName>
        <fullName evidence="5">Type II secretory ATPase GspE/PulE/Tfp pilus assembly ATPase PilB-like protein</fullName>
    </submittedName>
</protein>
<evidence type="ECO:0000313" key="6">
    <source>
        <dbReference type="Proteomes" id="UP000245981"/>
    </source>
</evidence>
<dbReference type="Proteomes" id="UP000245981">
    <property type="component" value="Unassembled WGS sequence"/>
</dbReference>
<dbReference type="GO" id="GO:0016887">
    <property type="term" value="F:ATP hydrolysis activity"/>
    <property type="evidence" value="ECO:0007669"/>
    <property type="project" value="TreeGrafter"/>
</dbReference>
<dbReference type="InterPro" id="IPR027417">
    <property type="entry name" value="P-loop_NTPase"/>
</dbReference>
<dbReference type="InterPro" id="IPR001482">
    <property type="entry name" value="T2SS/T4SS_dom"/>
</dbReference>
<comment type="caution">
    <text evidence="5">The sequence shown here is derived from an EMBL/GenBank/DDBJ whole genome shotgun (WGS) entry which is preliminary data.</text>
</comment>
<evidence type="ECO:0000256" key="3">
    <source>
        <dbReference type="ARBA" id="ARBA00022840"/>
    </source>
</evidence>
<name>A0A2V2BCF0_9GAMM</name>
<evidence type="ECO:0000313" key="5">
    <source>
        <dbReference type="EMBL" id="PWK94537.1"/>
    </source>
</evidence>
<accession>A0A2V2BCF0</accession>
<dbReference type="GO" id="GO:0005886">
    <property type="term" value="C:plasma membrane"/>
    <property type="evidence" value="ECO:0007669"/>
    <property type="project" value="TreeGrafter"/>
</dbReference>